<comment type="similarity">
    <text evidence="2">Belongs to the NADH dehydrogenase family.</text>
</comment>
<dbReference type="Pfam" id="PF07992">
    <property type="entry name" value="Pyr_redox_2"/>
    <property type="match status" value="1"/>
</dbReference>
<dbReference type="PANTHER" id="PTHR42913">
    <property type="entry name" value="APOPTOSIS-INDUCING FACTOR 1"/>
    <property type="match status" value="1"/>
</dbReference>
<dbReference type="GO" id="GO:0003955">
    <property type="term" value="F:NAD(P)H dehydrogenase (quinone) activity"/>
    <property type="evidence" value="ECO:0007669"/>
    <property type="project" value="TreeGrafter"/>
</dbReference>
<keyword evidence="5" id="KW-0560">Oxidoreductase</keyword>
<dbReference type="InterPro" id="IPR036188">
    <property type="entry name" value="FAD/NAD-bd_sf"/>
</dbReference>
<dbReference type="Proteomes" id="UP000244223">
    <property type="component" value="Unassembled WGS sequence"/>
</dbReference>
<organism evidence="7 8">
    <name type="scientific">Agitococcus lubricus</name>
    <dbReference type="NCBI Taxonomy" id="1077255"/>
    <lineage>
        <taxon>Bacteria</taxon>
        <taxon>Pseudomonadati</taxon>
        <taxon>Pseudomonadota</taxon>
        <taxon>Gammaproteobacteria</taxon>
        <taxon>Moraxellales</taxon>
        <taxon>Moraxellaceae</taxon>
        <taxon>Agitococcus</taxon>
    </lineage>
</organism>
<keyword evidence="8" id="KW-1185">Reference proteome</keyword>
<protein>
    <submittedName>
        <fullName evidence="7">NADH dehydrogenase</fullName>
    </submittedName>
</protein>
<feature type="domain" description="FAD/NAD(P)-binding" evidence="6">
    <location>
        <begin position="8"/>
        <end position="300"/>
    </location>
</feature>
<evidence type="ECO:0000313" key="7">
    <source>
        <dbReference type="EMBL" id="PTQ88157.1"/>
    </source>
</evidence>
<keyword evidence="3" id="KW-0285">Flavoprotein</keyword>
<comment type="caution">
    <text evidence="7">The sequence shown here is derived from an EMBL/GenBank/DDBJ whole genome shotgun (WGS) entry which is preliminary data.</text>
</comment>
<dbReference type="GO" id="GO:0019646">
    <property type="term" value="P:aerobic electron transport chain"/>
    <property type="evidence" value="ECO:0007669"/>
    <property type="project" value="TreeGrafter"/>
</dbReference>
<evidence type="ECO:0000256" key="5">
    <source>
        <dbReference type="ARBA" id="ARBA00023002"/>
    </source>
</evidence>
<dbReference type="InterPro" id="IPR051169">
    <property type="entry name" value="NADH-Q_oxidoreductase"/>
</dbReference>
<comment type="cofactor">
    <cofactor evidence="1">
        <name>FAD</name>
        <dbReference type="ChEBI" id="CHEBI:57692"/>
    </cofactor>
</comment>
<accession>A0A2T5IW73</accession>
<evidence type="ECO:0000256" key="4">
    <source>
        <dbReference type="ARBA" id="ARBA00022827"/>
    </source>
</evidence>
<dbReference type="PANTHER" id="PTHR42913:SF3">
    <property type="entry name" value="64 KDA MITOCHONDRIAL NADH DEHYDROGENASE (EUROFUNG)"/>
    <property type="match status" value="1"/>
</dbReference>
<dbReference type="EMBL" id="QAON01000014">
    <property type="protein sequence ID" value="PTQ88157.1"/>
    <property type="molecule type" value="Genomic_DNA"/>
</dbReference>
<sequence length="413" mass="46301">MLIANRQRIVIIGANFAGMNAAKGLSARDYEVTVIDPSPDFEWLPHIHELISRHKKADQLRHDRANLIQRAGHQFMLDEVIAIDYQQQRVQLKKGSYVPYEQLIVAIGNQSLVSNIAGAANYAIPFCCIADAERAAHQLQRLDSLGISNRPVVLVGANIEGLEVLGEIIRRYQKQWRFQVHVIEQNTQLMPHYHGLDSYLRGKMRDLDITWHMGRTVIAVEKDAVVLDDGQRLNSRVTLWCAGAIPHPLLAQTPLAPTQGYAPVNAFLQSTVIANVWLAGDTVSIEPAIPKQAYHAIPMGALIAKNIKRQTQAKPLLEFKPLPIPSLMSFGETGFMLFPQFALASPSFIAAKEGVFQANFHLMKLPKAMSDWHNLKSSLQFSALNMGKLAKNTWLNRSMLEARRFEAERHTTI</sequence>
<name>A0A2T5IW73_9GAMM</name>
<dbReference type="SUPFAM" id="SSF51905">
    <property type="entry name" value="FAD/NAD(P)-binding domain"/>
    <property type="match status" value="1"/>
</dbReference>
<evidence type="ECO:0000259" key="6">
    <source>
        <dbReference type="Pfam" id="PF07992"/>
    </source>
</evidence>
<dbReference type="InterPro" id="IPR023753">
    <property type="entry name" value="FAD/NAD-binding_dom"/>
</dbReference>
<keyword evidence="4" id="KW-0274">FAD</keyword>
<dbReference type="Gene3D" id="3.50.50.100">
    <property type="match status" value="1"/>
</dbReference>
<evidence type="ECO:0000256" key="3">
    <source>
        <dbReference type="ARBA" id="ARBA00022630"/>
    </source>
</evidence>
<proteinExistence type="inferred from homology"/>
<dbReference type="OrthoDB" id="9802028at2"/>
<evidence type="ECO:0000256" key="1">
    <source>
        <dbReference type="ARBA" id="ARBA00001974"/>
    </source>
</evidence>
<reference evidence="7 8" key="1">
    <citation type="submission" date="2018-04" db="EMBL/GenBank/DDBJ databases">
        <title>Genomic Encyclopedia of Archaeal and Bacterial Type Strains, Phase II (KMG-II): from individual species to whole genera.</title>
        <authorList>
            <person name="Goeker M."/>
        </authorList>
    </citation>
    <scope>NUCLEOTIDE SEQUENCE [LARGE SCALE GENOMIC DNA]</scope>
    <source>
        <strain evidence="7 8">DSM 5822</strain>
    </source>
</reference>
<evidence type="ECO:0000256" key="2">
    <source>
        <dbReference type="ARBA" id="ARBA00005272"/>
    </source>
</evidence>
<evidence type="ECO:0000313" key="8">
    <source>
        <dbReference type="Proteomes" id="UP000244223"/>
    </source>
</evidence>
<dbReference type="RefSeq" id="WP_107866461.1">
    <property type="nucleotide sequence ID" value="NZ_QAON01000014.1"/>
</dbReference>
<dbReference type="AlphaFoldDB" id="A0A2T5IW73"/>
<gene>
    <name evidence="7" type="ORF">C8N29_11415</name>
</gene>